<gene>
    <name evidence="4" type="ORF">Pmani_005425</name>
</gene>
<dbReference type="Proteomes" id="UP001292094">
    <property type="component" value="Unassembled WGS sequence"/>
</dbReference>
<feature type="domain" description="SGNH hydrolase-type esterase" evidence="3">
    <location>
        <begin position="253"/>
        <end position="390"/>
    </location>
</feature>
<evidence type="ECO:0000313" key="4">
    <source>
        <dbReference type="EMBL" id="KAK4323897.1"/>
    </source>
</evidence>
<dbReference type="InterPro" id="IPR036514">
    <property type="entry name" value="SGNH_hydro_sf"/>
</dbReference>
<evidence type="ECO:0000313" key="5">
    <source>
        <dbReference type="Proteomes" id="UP001292094"/>
    </source>
</evidence>
<feature type="compositionally biased region" description="Low complexity" evidence="2">
    <location>
        <begin position="478"/>
        <end position="489"/>
    </location>
</feature>
<feature type="region of interest" description="Disordered" evidence="2">
    <location>
        <begin position="74"/>
        <end position="97"/>
    </location>
</feature>
<sequence>MRTKRQLYQNNNNATQATLIHCVCLSSTHAKASVYRLTQKPPASMSSNSEDIVPQAPDNNTTLSEVQHTAPVEEPHLATHHRQSTAEPSIERPTREFLEKNYLKPDLQERCRELGITNIWTNKNHLIEMILEKSLLAPNDMTSHPAASDATLTPCPLDDTPTQEDSTEPERSDLHHIAKEIEMINSKLATKDMEIELLNTEVKAAYHTIEQLQHRVTELEKHHCDSRNHHTSAGRHAPSDTCLLLGDTNLNSILSSDLHPSCRVRTIPGANMDRLRCWVNEKLRKSPSDCIIYCGTNDTIEENSSAKILDNLGALISELKEKNNSINVYVCNVVPYSTHEDIQERIEGFNNDVVKWAETNGIPVIDTVPTFTLGTGELDDLCFDKKTGLHSTLNRLGVIKLLGTINKQCPQFKLCPNWEEVRRDTRTYTAQTGERRGTGQGGTGGPALRPPLPHADTPARPTIAHLQAASSAHNYERSTSPHLPLTTSSKPASCRSSTTPSAASHRSLGRTMRREQAGDGSSVRCEPGPYTYAAALSRERGSNTVRPTAVPLFTPQAGGNSVGMTHHKASHLFQYSRRRNTTPS</sequence>
<dbReference type="Gene3D" id="3.40.50.1110">
    <property type="entry name" value="SGNH hydrolase"/>
    <property type="match status" value="1"/>
</dbReference>
<dbReference type="EMBL" id="JAWZYT010000403">
    <property type="protein sequence ID" value="KAK4323897.1"/>
    <property type="molecule type" value="Genomic_DNA"/>
</dbReference>
<keyword evidence="5" id="KW-1185">Reference proteome</keyword>
<accession>A0AAE1UHH3</accession>
<proteinExistence type="predicted"/>
<feature type="compositionally biased region" description="Low complexity" evidence="2">
    <location>
        <begin position="151"/>
        <end position="160"/>
    </location>
</feature>
<comment type="caution">
    <text evidence="4">The sequence shown here is derived from an EMBL/GenBank/DDBJ whole genome shotgun (WGS) entry which is preliminary data.</text>
</comment>
<organism evidence="4 5">
    <name type="scientific">Petrolisthes manimaculis</name>
    <dbReference type="NCBI Taxonomy" id="1843537"/>
    <lineage>
        <taxon>Eukaryota</taxon>
        <taxon>Metazoa</taxon>
        <taxon>Ecdysozoa</taxon>
        <taxon>Arthropoda</taxon>
        <taxon>Crustacea</taxon>
        <taxon>Multicrustacea</taxon>
        <taxon>Malacostraca</taxon>
        <taxon>Eumalacostraca</taxon>
        <taxon>Eucarida</taxon>
        <taxon>Decapoda</taxon>
        <taxon>Pleocyemata</taxon>
        <taxon>Anomura</taxon>
        <taxon>Galatheoidea</taxon>
        <taxon>Porcellanidae</taxon>
        <taxon>Petrolisthes</taxon>
    </lineage>
</organism>
<dbReference type="Pfam" id="PF13472">
    <property type="entry name" value="Lipase_GDSL_2"/>
    <property type="match status" value="1"/>
</dbReference>
<dbReference type="AlphaFoldDB" id="A0AAE1UHH3"/>
<evidence type="ECO:0000256" key="2">
    <source>
        <dbReference type="SAM" id="MobiDB-lite"/>
    </source>
</evidence>
<evidence type="ECO:0000259" key="3">
    <source>
        <dbReference type="Pfam" id="PF13472"/>
    </source>
</evidence>
<reference evidence="4" key="1">
    <citation type="submission" date="2023-11" db="EMBL/GenBank/DDBJ databases">
        <title>Genome assemblies of two species of porcelain crab, Petrolisthes cinctipes and Petrolisthes manimaculis (Anomura: Porcellanidae).</title>
        <authorList>
            <person name="Angst P."/>
        </authorList>
    </citation>
    <scope>NUCLEOTIDE SEQUENCE</scope>
    <source>
        <strain evidence="4">PB745_02</strain>
        <tissue evidence="4">Gill</tissue>
    </source>
</reference>
<feature type="coiled-coil region" evidence="1">
    <location>
        <begin position="195"/>
        <end position="222"/>
    </location>
</feature>
<evidence type="ECO:0000256" key="1">
    <source>
        <dbReference type="SAM" id="Coils"/>
    </source>
</evidence>
<name>A0AAE1UHH3_9EUCA</name>
<protein>
    <recommendedName>
        <fullName evidence="3">SGNH hydrolase-type esterase domain-containing protein</fullName>
    </recommendedName>
</protein>
<feature type="region of interest" description="Disordered" evidence="2">
    <location>
        <begin position="427"/>
        <end position="527"/>
    </location>
</feature>
<feature type="compositionally biased region" description="Polar residues" evidence="2">
    <location>
        <begin position="490"/>
        <end position="504"/>
    </location>
</feature>
<dbReference type="SUPFAM" id="SSF52266">
    <property type="entry name" value="SGNH hydrolase"/>
    <property type="match status" value="1"/>
</dbReference>
<feature type="region of interest" description="Disordered" evidence="2">
    <location>
        <begin position="141"/>
        <end position="172"/>
    </location>
</feature>
<dbReference type="InterPro" id="IPR013830">
    <property type="entry name" value="SGNH_hydro"/>
</dbReference>
<keyword evidence="1" id="KW-0175">Coiled coil</keyword>